<dbReference type="Proteomes" id="UP000478417">
    <property type="component" value="Unassembled WGS sequence"/>
</dbReference>
<keyword evidence="2" id="KW-1185">Reference proteome</keyword>
<dbReference type="AlphaFoldDB" id="A0A6B2M436"/>
<sequence length="70" mass="7602">METELIEDIRRHLAVILGIDKGDLAEAISALDAAKLSATGHLSHYLAKRSYQKAWILLEGGDPEKGICGK</sequence>
<organism evidence="1 2">
    <name type="scientific">Oceanipulchritudo coccoides</name>
    <dbReference type="NCBI Taxonomy" id="2706888"/>
    <lineage>
        <taxon>Bacteria</taxon>
        <taxon>Pseudomonadati</taxon>
        <taxon>Verrucomicrobiota</taxon>
        <taxon>Opitutia</taxon>
        <taxon>Puniceicoccales</taxon>
        <taxon>Oceanipulchritudinaceae</taxon>
        <taxon>Oceanipulchritudo</taxon>
    </lineage>
</organism>
<dbReference type="RefSeq" id="WP_163965878.1">
    <property type="nucleotide sequence ID" value="NZ_JAAGNX010000003.1"/>
</dbReference>
<dbReference type="EMBL" id="JAAGNX010000003">
    <property type="protein sequence ID" value="NDV62989.1"/>
    <property type="molecule type" value="Genomic_DNA"/>
</dbReference>
<reference evidence="1 2" key="1">
    <citation type="submission" date="2020-02" db="EMBL/GenBank/DDBJ databases">
        <title>Albibacoteraceae fam. nov., the first described family within the subdivision 4 Verrucomicrobia.</title>
        <authorList>
            <person name="Xi F."/>
        </authorList>
    </citation>
    <scope>NUCLEOTIDE SEQUENCE [LARGE SCALE GENOMIC DNA]</scope>
    <source>
        <strain evidence="1 2">CK1056</strain>
    </source>
</reference>
<comment type="caution">
    <text evidence="1">The sequence shown here is derived from an EMBL/GenBank/DDBJ whole genome shotgun (WGS) entry which is preliminary data.</text>
</comment>
<evidence type="ECO:0000313" key="1">
    <source>
        <dbReference type="EMBL" id="NDV62989.1"/>
    </source>
</evidence>
<gene>
    <name evidence="1" type="ORF">G0Q06_11045</name>
</gene>
<evidence type="ECO:0000313" key="2">
    <source>
        <dbReference type="Proteomes" id="UP000478417"/>
    </source>
</evidence>
<protein>
    <submittedName>
        <fullName evidence="1">Uncharacterized protein</fullName>
    </submittedName>
</protein>
<name>A0A6B2M436_9BACT</name>
<accession>A0A6B2M436</accession>
<proteinExistence type="predicted"/>